<reference evidence="2 3" key="1">
    <citation type="submission" date="2018-08" db="EMBL/GenBank/DDBJ databases">
        <title>Genome sequence of Methylocystis hirsuta CSC1, a methanotroph able to accumulate PHAs.</title>
        <authorList>
            <person name="Bordel S."/>
            <person name="Rodriguez E."/>
            <person name="Gancedo J."/>
            <person name="Munoz R."/>
        </authorList>
    </citation>
    <scope>NUCLEOTIDE SEQUENCE [LARGE SCALE GENOMIC DNA]</scope>
    <source>
        <strain evidence="2 3">CSC1</strain>
    </source>
</reference>
<dbReference type="EMBL" id="QWDD01000001">
    <property type="protein sequence ID" value="RNJ51403.1"/>
    <property type="molecule type" value="Genomic_DNA"/>
</dbReference>
<accession>A0A3M9XT16</accession>
<protein>
    <submittedName>
        <fullName evidence="2">Uncharacterized protein</fullName>
    </submittedName>
</protein>
<proteinExistence type="predicted"/>
<dbReference type="AlphaFoldDB" id="A0A3M9XT16"/>
<dbReference type="OrthoDB" id="8459690at2"/>
<evidence type="ECO:0000256" key="1">
    <source>
        <dbReference type="SAM" id="MobiDB-lite"/>
    </source>
</evidence>
<keyword evidence="3" id="KW-1185">Reference proteome</keyword>
<sequence>MHFQVTIECSASALGGDTISRSQELANILIAVAADLLDQGLAPRDRLPLRDHNGHSVGIAQLTEQPLIRVSNAPVKQDAGGGAERLRQTGGQARPLRRELSVAGRAQRD</sequence>
<feature type="region of interest" description="Disordered" evidence="1">
    <location>
        <begin position="74"/>
        <end position="109"/>
    </location>
</feature>
<evidence type="ECO:0000313" key="3">
    <source>
        <dbReference type="Proteomes" id="UP000268623"/>
    </source>
</evidence>
<gene>
    <name evidence="2" type="ORF">D1O30_19185</name>
</gene>
<comment type="caution">
    <text evidence="2">The sequence shown here is derived from an EMBL/GenBank/DDBJ whole genome shotgun (WGS) entry which is preliminary data.</text>
</comment>
<name>A0A3M9XT16_9HYPH</name>
<dbReference type="Proteomes" id="UP000268623">
    <property type="component" value="Unassembled WGS sequence"/>
</dbReference>
<dbReference type="RefSeq" id="WP_123177271.1">
    <property type="nucleotide sequence ID" value="NZ_QWDD01000001.1"/>
</dbReference>
<organism evidence="2 3">
    <name type="scientific">Methylocystis hirsuta</name>
    <dbReference type="NCBI Taxonomy" id="369798"/>
    <lineage>
        <taxon>Bacteria</taxon>
        <taxon>Pseudomonadati</taxon>
        <taxon>Pseudomonadota</taxon>
        <taxon>Alphaproteobacteria</taxon>
        <taxon>Hyphomicrobiales</taxon>
        <taxon>Methylocystaceae</taxon>
        <taxon>Methylocystis</taxon>
    </lineage>
</organism>
<evidence type="ECO:0000313" key="2">
    <source>
        <dbReference type="EMBL" id="RNJ51403.1"/>
    </source>
</evidence>
<feature type="compositionally biased region" description="Basic and acidic residues" evidence="1">
    <location>
        <begin position="96"/>
        <end position="109"/>
    </location>
</feature>